<dbReference type="AlphaFoldDB" id="A0A2I2KT11"/>
<reference evidence="2 3" key="1">
    <citation type="submission" date="2017-06" db="EMBL/GenBank/DDBJ databases">
        <authorList>
            <person name="Kim H.J."/>
            <person name="Triplett B.A."/>
        </authorList>
    </citation>
    <scope>NUCLEOTIDE SEQUENCE [LARGE SCALE GENOMIC DNA]</scope>
    <source>
        <strain evidence="2">FRACA_ARgP5</strain>
    </source>
</reference>
<gene>
    <name evidence="2" type="ORF">FRACA_280035</name>
</gene>
<evidence type="ECO:0000313" key="3">
    <source>
        <dbReference type="Proteomes" id="UP000234331"/>
    </source>
</evidence>
<protein>
    <recommendedName>
        <fullName evidence="4">CorA-like Mg2+ transporter protein</fullName>
    </recommendedName>
</protein>
<keyword evidence="1" id="KW-0812">Transmembrane</keyword>
<name>A0A2I2KT11_9ACTN</name>
<keyword evidence="1" id="KW-0472">Membrane</keyword>
<evidence type="ECO:0008006" key="4">
    <source>
        <dbReference type="Google" id="ProtNLM"/>
    </source>
</evidence>
<dbReference type="Proteomes" id="UP000234331">
    <property type="component" value="Unassembled WGS sequence"/>
</dbReference>
<accession>A0A2I2KT11</accession>
<dbReference type="EMBL" id="FZMO01000201">
    <property type="protein sequence ID" value="SNQ48813.1"/>
    <property type="molecule type" value="Genomic_DNA"/>
</dbReference>
<proteinExistence type="predicted"/>
<feature type="transmembrane region" description="Helical" evidence="1">
    <location>
        <begin position="363"/>
        <end position="384"/>
    </location>
</feature>
<keyword evidence="1" id="KW-1133">Transmembrane helix</keyword>
<evidence type="ECO:0000256" key="1">
    <source>
        <dbReference type="SAM" id="Phobius"/>
    </source>
</evidence>
<sequence>MVRAVSIVGHPDWSEGPLPLRHQEVEANAAARRTYFSTACGRILYGTADRPTRWHRLISLEDGAGPVFGVELLLPSPDRPDRALVVFHLTVPAYDGELLSILRTLAGRRGSGSRAPDLGALLPAWASLTSSSRAFTVAFSTFAQHELSRPPGAVQLDSWSTADTWLWHLASRTNGSDYPPDPDHADRLLAGRVVLSADWRGLVTRDGAAFLGLRPDQGDSDPFFGFAQLYTHTTYLDAIVIGIVQSSSIVEMIDEAARAFEADDLPRHLSRLEERAARFRTIYWLRDASVHGPANDILTAYQEQHHLSAKFDAVLTEIVDLNRIAQAQEGQYVSAALGVLTVVGLPFGAAFAVLQVLGADSPWSLLIAMAAALAGSGALLLTRFGRLLMRSMRPSR</sequence>
<evidence type="ECO:0000313" key="2">
    <source>
        <dbReference type="EMBL" id="SNQ48813.1"/>
    </source>
</evidence>
<feature type="transmembrane region" description="Helical" evidence="1">
    <location>
        <begin position="332"/>
        <end position="357"/>
    </location>
</feature>
<organism evidence="2 3">
    <name type="scientific">Frankia canadensis</name>
    <dbReference type="NCBI Taxonomy" id="1836972"/>
    <lineage>
        <taxon>Bacteria</taxon>
        <taxon>Bacillati</taxon>
        <taxon>Actinomycetota</taxon>
        <taxon>Actinomycetes</taxon>
        <taxon>Frankiales</taxon>
        <taxon>Frankiaceae</taxon>
        <taxon>Frankia</taxon>
    </lineage>
</organism>
<keyword evidence="3" id="KW-1185">Reference proteome</keyword>